<keyword evidence="3" id="KW-1185">Reference proteome</keyword>
<sequence length="149" mass="16654">FLSSSKTLSMIFQASRSSASGRKVPLEPRRSEACRLHTNPTEATVEWSSNTKCPSHSQCTHTHTHNDSLTCSCQRGTAALTKMYTKSHTYREEEKNTRAAEEEQLQGTNSRSNRHGIPAGEAQHNGQHTHHRAHRHYSSSYSCSTCCLP</sequence>
<dbReference type="AlphaFoldDB" id="A0A1X0NE50"/>
<protein>
    <submittedName>
        <fullName evidence="2">Uncharacterized protein</fullName>
    </submittedName>
</protein>
<evidence type="ECO:0000313" key="3">
    <source>
        <dbReference type="Proteomes" id="UP000192257"/>
    </source>
</evidence>
<comment type="caution">
    <text evidence="2">The sequence shown here is derived from an EMBL/GenBank/DDBJ whole genome shotgun (WGS) entry which is preliminary data.</text>
</comment>
<name>A0A1X0NE50_9TRYP</name>
<dbReference type="RefSeq" id="XP_028876834.1">
    <property type="nucleotide sequence ID" value="XM_029031876.1"/>
</dbReference>
<dbReference type="VEuPathDB" id="TriTrypDB:TM35_001371040"/>
<evidence type="ECO:0000256" key="1">
    <source>
        <dbReference type="SAM" id="MobiDB-lite"/>
    </source>
</evidence>
<feature type="non-terminal residue" evidence="2">
    <location>
        <position position="1"/>
    </location>
</feature>
<feature type="compositionally biased region" description="Basic and acidic residues" evidence="1">
    <location>
        <begin position="89"/>
        <end position="101"/>
    </location>
</feature>
<dbReference type="EMBL" id="NBCO01000137">
    <property type="protein sequence ID" value="ORC80953.1"/>
    <property type="molecule type" value="Genomic_DNA"/>
</dbReference>
<organism evidence="2 3">
    <name type="scientific">Trypanosoma theileri</name>
    <dbReference type="NCBI Taxonomy" id="67003"/>
    <lineage>
        <taxon>Eukaryota</taxon>
        <taxon>Discoba</taxon>
        <taxon>Euglenozoa</taxon>
        <taxon>Kinetoplastea</taxon>
        <taxon>Metakinetoplastina</taxon>
        <taxon>Trypanosomatida</taxon>
        <taxon>Trypanosomatidae</taxon>
        <taxon>Trypanosoma</taxon>
    </lineage>
</organism>
<evidence type="ECO:0000313" key="2">
    <source>
        <dbReference type="EMBL" id="ORC80953.1"/>
    </source>
</evidence>
<gene>
    <name evidence="2" type="ORF">TM35_001371040</name>
</gene>
<dbReference type="Proteomes" id="UP000192257">
    <property type="component" value="Unassembled WGS sequence"/>
</dbReference>
<feature type="region of interest" description="Disordered" evidence="1">
    <location>
        <begin position="88"/>
        <end position="134"/>
    </location>
</feature>
<reference evidence="2 3" key="1">
    <citation type="submission" date="2017-03" db="EMBL/GenBank/DDBJ databases">
        <title>An alternative strategy for trypanosome survival in the mammalian bloodstream revealed through genome and transcriptome analysis of the ubiquitous bovine parasite Trypanosoma (Megatrypanum) theileri.</title>
        <authorList>
            <person name="Kelly S."/>
            <person name="Ivens A."/>
            <person name="Mott A."/>
            <person name="O'Neill E."/>
            <person name="Emms D."/>
            <person name="Macleod O."/>
            <person name="Voorheis P."/>
            <person name="Matthews J."/>
            <person name="Matthews K."/>
            <person name="Carrington M."/>
        </authorList>
    </citation>
    <scope>NUCLEOTIDE SEQUENCE [LARGE SCALE GENOMIC DNA]</scope>
    <source>
        <strain evidence="2">Edinburgh</strain>
    </source>
</reference>
<proteinExistence type="predicted"/>
<accession>A0A1X0NE50</accession>
<dbReference type="GeneID" id="39991656"/>